<evidence type="ECO:0000313" key="2">
    <source>
        <dbReference type="Proteomes" id="UP000887566"/>
    </source>
</evidence>
<reference evidence="3" key="1">
    <citation type="submission" date="2022-11" db="UniProtKB">
        <authorList>
            <consortium name="WormBaseParasite"/>
        </authorList>
    </citation>
    <scope>IDENTIFICATION</scope>
</reference>
<evidence type="ECO:0000256" key="1">
    <source>
        <dbReference type="SAM" id="MobiDB-lite"/>
    </source>
</evidence>
<organism evidence="2 3">
    <name type="scientific">Plectus sambesii</name>
    <dbReference type="NCBI Taxonomy" id="2011161"/>
    <lineage>
        <taxon>Eukaryota</taxon>
        <taxon>Metazoa</taxon>
        <taxon>Ecdysozoa</taxon>
        <taxon>Nematoda</taxon>
        <taxon>Chromadorea</taxon>
        <taxon>Plectida</taxon>
        <taxon>Plectina</taxon>
        <taxon>Plectoidea</taxon>
        <taxon>Plectidae</taxon>
        <taxon>Plectus</taxon>
    </lineage>
</organism>
<feature type="compositionally biased region" description="Low complexity" evidence="1">
    <location>
        <begin position="75"/>
        <end position="87"/>
    </location>
</feature>
<proteinExistence type="predicted"/>
<dbReference type="AlphaFoldDB" id="A0A914XCI5"/>
<name>A0A914XCI5_9BILA</name>
<protein>
    <submittedName>
        <fullName evidence="3">Uncharacterized protein</fullName>
    </submittedName>
</protein>
<feature type="region of interest" description="Disordered" evidence="1">
    <location>
        <begin position="69"/>
        <end position="89"/>
    </location>
</feature>
<sequence length="169" mass="18581">MFALCRSIGLGWDSGQWDCCWRWLQTKHCSSSSQVGCVCFFFPLITRTRSRAGSGVARRGRAQFVSVRRRPGWPPTSSRSPSRSKQPQLVSNDVGGLISVLGCDYTLVTPQNLLAVIETPTSGRLVSGRPIGSFRRYSSESSCLSVARISPSRSGEGGISPRYCLIRLY</sequence>
<dbReference type="WBParaSite" id="PSAMB.scaffold73size86561.g1524.t1">
    <property type="protein sequence ID" value="PSAMB.scaffold73size86561.g1524.t1"/>
    <property type="gene ID" value="PSAMB.scaffold73size86561.g1524"/>
</dbReference>
<evidence type="ECO:0000313" key="3">
    <source>
        <dbReference type="WBParaSite" id="PSAMB.scaffold73size86561.g1524.t1"/>
    </source>
</evidence>
<accession>A0A914XCI5</accession>
<dbReference type="Proteomes" id="UP000887566">
    <property type="component" value="Unplaced"/>
</dbReference>
<keyword evidence="2" id="KW-1185">Reference proteome</keyword>